<accession>A0A1H0LWZ9</accession>
<dbReference type="SUPFAM" id="SSF47789">
    <property type="entry name" value="C-terminal domain of RNA polymerase alpha subunit"/>
    <property type="match status" value="1"/>
</dbReference>
<dbReference type="Proteomes" id="UP000198860">
    <property type="component" value="Unassembled WGS sequence"/>
</dbReference>
<organism evidence="1 2">
    <name type="scientific">Halobacillus aidingensis</name>
    <dbReference type="NCBI Taxonomy" id="240303"/>
    <lineage>
        <taxon>Bacteria</taxon>
        <taxon>Bacillati</taxon>
        <taxon>Bacillota</taxon>
        <taxon>Bacilli</taxon>
        <taxon>Bacillales</taxon>
        <taxon>Bacillaceae</taxon>
        <taxon>Halobacillus</taxon>
    </lineage>
</organism>
<proteinExistence type="predicted"/>
<dbReference type="Gene3D" id="1.10.150.20">
    <property type="entry name" value="5' to 3' exonuclease, C-terminal subdomain"/>
    <property type="match status" value="1"/>
</dbReference>
<keyword evidence="2" id="KW-1185">Reference proteome</keyword>
<dbReference type="NCBIfam" id="NF005841">
    <property type="entry name" value="PRK07758.1"/>
    <property type="match status" value="1"/>
</dbReference>
<reference evidence="2" key="1">
    <citation type="submission" date="2016-10" db="EMBL/GenBank/DDBJ databases">
        <authorList>
            <person name="Varghese N."/>
            <person name="Submissions S."/>
        </authorList>
    </citation>
    <scope>NUCLEOTIDE SEQUENCE [LARGE SCALE GENOMIC DNA]</scope>
    <source>
        <strain evidence="2">CGMCC 1.3703</strain>
    </source>
</reference>
<evidence type="ECO:0000313" key="2">
    <source>
        <dbReference type="Proteomes" id="UP000198860"/>
    </source>
</evidence>
<dbReference type="RefSeq" id="WP_089652210.1">
    <property type="nucleotide sequence ID" value="NZ_FNIZ01000007.1"/>
</dbReference>
<dbReference type="OrthoDB" id="7950977at2"/>
<dbReference type="EMBL" id="FNIZ01000007">
    <property type="protein sequence ID" value="SDO72728.1"/>
    <property type="molecule type" value="Genomic_DNA"/>
</dbReference>
<evidence type="ECO:0000313" key="1">
    <source>
        <dbReference type="EMBL" id="SDO72728.1"/>
    </source>
</evidence>
<protein>
    <recommendedName>
        <fullName evidence="3">RNA polymerase, alpha chain C terminal domain</fullName>
    </recommendedName>
</protein>
<gene>
    <name evidence="1" type="ORF">SAMN05421677_107151</name>
</gene>
<sequence>MTPNQNIRICDKGHKYYKTSDCPTCPICENARKPESGFLSLLPAPARRALENNGVTSLEILSTYNEKDVLKFHGMGPASLPKLKSALKEKGLSFKK</sequence>
<dbReference type="AlphaFoldDB" id="A0A1H0LWZ9"/>
<dbReference type="STRING" id="240303.SAMN05421677_107151"/>
<evidence type="ECO:0008006" key="3">
    <source>
        <dbReference type="Google" id="ProtNLM"/>
    </source>
</evidence>
<name>A0A1H0LWZ9_HALAD</name>